<name>A0A285QFM0_9SPHN</name>
<feature type="domain" description="GAF" evidence="8">
    <location>
        <begin position="330"/>
        <end position="479"/>
    </location>
</feature>
<evidence type="ECO:0000256" key="6">
    <source>
        <dbReference type="ARBA" id="ARBA00022777"/>
    </source>
</evidence>
<dbReference type="PANTHER" id="PTHR43102">
    <property type="entry name" value="SLR1143 PROTEIN"/>
    <property type="match status" value="1"/>
</dbReference>
<evidence type="ECO:0000259" key="9">
    <source>
        <dbReference type="SMART" id="SM00911"/>
    </source>
</evidence>
<evidence type="ECO:0000259" key="8">
    <source>
        <dbReference type="SMART" id="SM00065"/>
    </source>
</evidence>
<dbReference type="InterPro" id="IPR036890">
    <property type="entry name" value="HATPase_C_sf"/>
</dbReference>
<feature type="domain" description="Signal transduction histidine kinase HWE region" evidence="9">
    <location>
        <begin position="484"/>
        <end position="563"/>
    </location>
</feature>
<feature type="domain" description="GAF" evidence="8">
    <location>
        <begin position="33"/>
        <end position="176"/>
    </location>
</feature>
<dbReference type="SMART" id="SM00065">
    <property type="entry name" value="GAF"/>
    <property type="match status" value="2"/>
</dbReference>
<dbReference type="SUPFAM" id="SSF55781">
    <property type="entry name" value="GAF domain-like"/>
    <property type="match status" value="2"/>
</dbReference>
<sequence length="671" mass="73807">MDVVRPQRFRQADLMVDETDSGAVLRYAILDTAPEQGFDDLTALASEICDVPTALVSLLDSDRQWFKAKVGFEPRQTGLDSSVCRHVVREATTIVIPDLTKDERTRDNPLVTGKPGIRFYAGAPLATCFGVVGALCVIDTVPRPEGLTLRQRTSLERLARQAVLLLEARRDSMDLRELLAAQSGADAALSVSEGRWRQLYRNMDQGFIYARALRDKNGVIYDWRYEDVNKAWGSLVGIDADFVRGRTIREVIPEIEEEWVTGLARVVDTHNPARFTSRVGSSNRWYDGTAQWVGGDDFTVIFHETTARVEAVRRRDALLVLGDMIRDSLGTADMLAKAAEVIGVAVDASRATIGEFDHNRERIAVDAGWALPSMPPIGGSYRFEDYGRIREKLVQGETLIIEDVETDPRTADAAADWRALKARAVVNIPVKVEGRTTIVLIVHREEPYAWTEDEVAFLRNAADRLETAIARRREEERQDVVNKEIAHRLKNSLAMTQAIALQTLRGDASSAGLEAFAARLQSLGAAHDALTMGRWKAAVLTDVLAGVLDSVGVRGRCDISGPEIAMGSRASMSTSLLIHELATNAMKYGALSSEKGRVSIEWRVDGVDDDGELILEWTERGGPPTVASTRKGFGSRLVRLGLVGTGGSTVRYDQTGLKACFRASLSQVEQA</sequence>
<dbReference type="InterPro" id="IPR029016">
    <property type="entry name" value="GAF-like_dom_sf"/>
</dbReference>
<keyword evidence="4" id="KW-0808">Transferase</keyword>
<dbReference type="SUPFAM" id="SSF55785">
    <property type="entry name" value="PYP-like sensor domain (PAS domain)"/>
    <property type="match status" value="1"/>
</dbReference>
<dbReference type="Proteomes" id="UP000219494">
    <property type="component" value="Unassembled WGS sequence"/>
</dbReference>
<keyword evidence="3" id="KW-0597">Phosphoprotein</keyword>
<keyword evidence="5" id="KW-0547">Nucleotide-binding</keyword>
<organism evidence="10 11">
    <name type="scientific">Sphingomonas guangdongensis</name>
    <dbReference type="NCBI Taxonomy" id="1141890"/>
    <lineage>
        <taxon>Bacteria</taxon>
        <taxon>Pseudomonadati</taxon>
        <taxon>Pseudomonadota</taxon>
        <taxon>Alphaproteobacteria</taxon>
        <taxon>Sphingomonadales</taxon>
        <taxon>Sphingomonadaceae</taxon>
        <taxon>Sphingomonas</taxon>
    </lineage>
</organism>
<evidence type="ECO:0000256" key="2">
    <source>
        <dbReference type="ARBA" id="ARBA00012438"/>
    </source>
</evidence>
<dbReference type="EMBL" id="OBMI01000001">
    <property type="protein sequence ID" value="SOB78862.1"/>
    <property type="molecule type" value="Genomic_DNA"/>
</dbReference>
<proteinExistence type="predicted"/>
<keyword evidence="7" id="KW-0067">ATP-binding</keyword>
<protein>
    <recommendedName>
        <fullName evidence="2">histidine kinase</fullName>
        <ecNumber evidence="2">2.7.13.3</ecNumber>
    </recommendedName>
</protein>
<evidence type="ECO:0000256" key="4">
    <source>
        <dbReference type="ARBA" id="ARBA00022679"/>
    </source>
</evidence>
<dbReference type="PANTHER" id="PTHR43102:SF2">
    <property type="entry name" value="GAF DOMAIN-CONTAINING PROTEIN"/>
    <property type="match status" value="1"/>
</dbReference>
<dbReference type="InterPro" id="IPR011102">
    <property type="entry name" value="Sig_transdc_His_kinase_HWE"/>
</dbReference>
<dbReference type="EC" id="2.7.13.3" evidence="2"/>
<gene>
    <name evidence="10" type="ORF">SAMN06297144_0251</name>
</gene>
<comment type="catalytic activity">
    <reaction evidence="1">
        <text>ATP + protein L-histidine = ADP + protein N-phospho-L-histidine.</text>
        <dbReference type="EC" id="2.7.13.3"/>
    </reaction>
</comment>
<dbReference type="InterPro" id="IPR035965">
    <property type="entry name" value="PAS-like_dom_sf"/>
</dbReference>
<evidence type="ECO:0000256" key="1">
    <source>
        <dbReference type="ARBA" id="ARBA00000085"/>
    </source>
</evidence>
<dbReference type="Pfam" id="PF01590">
    <property type="entry name" value="GAF"/>
    <property type="match status" value="2"/>
</dbReference>
<dbReference type="InterPro" id="IPR003018">
    <property type="entry name" value="GAF"/>
</dbReference>
<keyword evidence="6 10" id="KW-0418">Kinase</keyword>
<evidence type="ECO:0000256" key="5">
    <source>
        <dbReference type="ARBA" id="ARBA00022741"/>
    </source>
</evidence>
<evidence type="ECO:0000313" key="10">
    <source>
        <dbReference type="EMBL" id="SOB78862.1"/>
    </source>
</evidence>
<dbReference type="GO" id="GO:0005524">
    <property type="term" value="F:ATP binding"/>
    <property type="evidence" value="ECO:0007669"/>
    <property type="project" value="UniProtKB-KW"/>
</dbReference>
<dbReference type="GO" id="GO:0004673">
    <property type="term" value="F:protein histidine kinase activity"/>
    <property type="evidence" value="ECO:0007669"/>
    <property type="project" value="UniProtKB-EC"/>
</dbReference>
<reference evidence="10 11" key="1">
    <citation type="submission" date="2017-07" db="EMBL/GenBank/DDBJ databases">
        <authorList>
            <person name="Sun Z.S."/>
            <person name="Albrecht U."/>
            <person name="Echele G."/>
            <person name="Lee C.C."/>
        </authorList>
    </citation>
    <scope>NUCLEOTIDE SEQUENCE [LARGE SCALE GENOMIC DNA]</scope>
    <source>
        <strain evidence="10 11">CGMCC 1.12672</strain>
    </source>
</reference>
<dbReference type="AlphaFoldDB" id="A0A285QFM0"/>
<evidence type="ECO:0000256" key="7">
    <source>
        <dbReference type="ARBA" id="ARBA00022840"/>
    </source>
</evidence>
<dbReference type="Gene3D" id="3.30.450.40">
    <property type="match status" value="2"/>
</dbReference>
<dbReference type="Pfam" id="PF07536">
    <property type="entry name" value="HWE_HK"/>
    <property type="match status" value="1"/>
</dbReference>
<keyword evidence="11" id="KW-1185">Reference proteome</keyword>
<accession>A0A285QFM0</accession>
<dbReference type="Gene3D" id="3.30.450.20">
    <property type="entry name" value="PAS domain"/>
    <property type="match status" value="1"/>
</dbReference>
<evidence type="ECO:0000256" key="3">
    <source>
        <dbReference type="ARBA" id="ARBA00022553"/>
    </source>
</evidence>
<evidence type="ECO:0000313" key="11">
    <source>
        <dbReference type="Proteomes" id="UP000219494"/>
    </source>
</evidence>
<dbReference type="SMART" id="SM00911">
    <property type="entry name" value="HWE_HK"/>
    <property type="match status" value="1"/>
</dbReference>
<dbReference type="Gene3D" id="3.30.565.10">
    <property type="entry name" value="Histidine kinase-like ATPase, C-terminal domain"/>
    <property type="match status" value="1"/>
</dbReference>